<dbReference type="EMBL" id="JABBNT010000005">
    <property type="protein sequence ID" value="NMM46099.1"/>
    <property type="molecule type" value="Genomic_DNA"/>
</dbReference>
<reference evidence="2 3" key="1">
    <citation type="submission" date="2020-04" db="EMBL/GenBank/DDBJ databases">
        <title>Rhodospirillaceae bacterium KN72 isolated from deep sea.</title>
        <authorList>
            <person name="Zhang D.-C."/>
        </authorList>
    </citation>
    <scope>NUCLEOTIDE SEQUENCE [LARGE SCALE GENOMIC DNA]</scope>
    <source>
        <strain evidence="2 3">KN72</strain>
    </source>
</reference>
<proteinExistence type="predicted"/>
<feature type="transmembrane region" description="Helical" evidence="1">
    <location>
        <begin position="159"/>
        <end position="177"/>
    </location>
</feature>
<feature type="transmembrane region" description="Helical" evidence="1">
    <location>
        <begin position="369"/>
        <end position="390"/>
    </location>
</feature>
<keyword evidence="1" id="KW-0812">Transmembrane</keyword>
<organism evidence="2 3">
    <name type="scientific">Pacificispira spongiicola</name>
    <dbReference type="NCBI Taxonomy" id="2729598"/>
    <lineage>
        <taxon>Bacteria</taxon>
        <taxon>Pseudomonadati</taxon>
        <taxon>Pseudomonadota</taxon>
        <taxon>Alphaproteobacteria</taxon>
        <taxon>Rhodospirillales</taxon>
        <taxon>Rhodospirillaceae</taxon>
        <taxon>Pacificispira</taxon>
    </lineage>
</organism>
<dbReference type="InterPro" id="IPR005625">
    <property type="entry name" value="PepSY-ass_TM"/>
</dbReference>
<dbReference type="RefSeq" id="WP_169626488.1">
    <property type="nucleotide sequence ID" value="NZ_JABBNT010000005.1"/>
</dbReference>
<dbReference type="AlphaFoldDB" id="A0A7Y0E2M7"/>
<keyword evidence="1" id="KW-1133">Transmembrane helix</keyword>
<gene>
    <name evidence="2" type="ORF">HH303_16520</name>
</gene>
<sequence length="450" mass="49256">MTKKPSAAAVNTPLYRAVWRWHFYAGLIVLPFMILLAVTGGLYLFKDEINDAFYSDLRRVEPAATAFLTPSELTASALTAHPGKLKAYLPPAAPDRAAQIRIATEDGQKNVVYVNPYSGAVLGSDWDAGFAGSPLMWTIRKLHSLEYVGWLGNRVIECVAGWAILLTVTGVYLWWPRGRKEGVLKPRLTRGRTMWRDFHAVTGIYAAAFIVFLATTGLPWSGYWGKNFYDLSYSAGLGMPDGYWDKYPTSTVLTGEALDRAPWILENQPMPLSKAAEGIPAGLDAVVRIVEDMGIHPGYALSMPNGPTGVFTASVYPDDITYERVIHLDQYTGEVLFDMGLADLGALGRAAEWGISVHMGQEFGTANQIAMLLACIVIVLMAISAIVMWWKRRPVGSLGAPRVPADWRIPRAILGIAVVAGLFFPLVGLSMLVALTVELLLTRVMQPKPA</sequence>
<protein>
    <submittedName>
        <fullName evidence="2">PepSY domain-containing protein</fullName>
    </submittedName>
</protein>
<keyword evidence="3" id="KW-1185">Reference proteome</keyword>
<comment type="caution">
    <text evidence="2">The sequence shown here is derived from an EMBL/GenBank/DDBJ whole genome shotgun (WGS) entry which is preliminary data.</text>
</comment>
<feature type="transmembrane region" description="Helical" evidence="1">
    <location>
        <begin position="411"/>
        <end position="435"/>
    </location>
</feature>
<evidence type="ECO:0000313" key="3">
    <source>
        <dbReference type="Proteomes" id="UP000539372"/>
    </source>
</evidence>
<evidence type="ECO:0000313" key="2">
    <source>
        <dbReference type="EMBL" id="NMM46099.1"/>
    </source>
</evidence>
<dbReference type="PANTHER" id="PTHR34219:SF1">
    <property type="entry name" value="PEPSY DOMAIN-CONTAINING PROTEIN"/>
    <property type="match status" value="1"/>
</dbReference>
<accession>A0A7Y0E2M7</accession>
<dbReference type="Proteomes" id="UP000539372">
    <property type="component" value="Unassembled WGS sequence"/>
</dbReference>
<dbReference type="PANTHER" id="PTHR34219">
    <property type="entry name" value="IRON-REGULATED INNER MEMBRANE PROTEIN-RELATED"/>
    <property type="match status" value="1"/>
</dbReference>
<feature type="transmembrane region" description="Helical" evidence="1">
    <location>
        <begin position="21"/>
        <end position="45"/>
    </location>
</feature>
<dbReference type="Pfam" id="PF03929">
    <property type="entry name" value="PepSY_TM"/>
    <property type="match status" value="1"/>
</dbReference>
<name>A0A7Y0E2M7_9PROT</name>
<evidence type="ECO:0000256" key="1">
    <source>
        <dbReference type="SAM" id="Phobius"/>
    </source>
</evidence>
<keyword evidence="1" id="KW-0472">Membrane</keyword>
<feature type="transmembrane region" description="Helical" evidence="1">
    <location>
        <begin position="198"/>
        <end position="220"/>
    </location>
</feature>